<dbReference type="EMBL" id="CAJGYM010000046">
    <property type="protein sequence ID" value="CAD6194642.1"/>
    <property type="molecule type" value="Genomic_DNA"/>
</dbReference>
<dbReference type="OrthoDB" id="5866253at2759"/>
<dbReference type="AlphaFoldDB" id="A0A8S1HI55"/>
<name>A0A8S1HI55_9PELO</name>
<feature type="transmembrane region" description="Helical" evidence="1">
    <location>
        <begin position="62"/>
        <end position="82"/>
    </location>
</feature>
<organism evidence="2 3">
    <name type="scientific">Caenorhabditis auriculariae</name>
    <dbReference type="NCBI Taxonomy" id="2777116"/>
    <lineage>
        <taxon>Eukaryota</taxon>
        <taxon>Metazoa</taxon>
        <taxon>Ecdysozoa</taxon>
        <taxon>Nematoda</taxon>
        <taxon>Chromadorea</taxon>
        <taxon>Rhabditida</taxon>
        <taxon>Rhabditina</taxon>
        <taxon>Rhabditomorpha</taxon>
        <taxon>Rhabditoidea</taxon>
        <taxon>Rhabditidae</taxon>
        <taxon>Peloderinae</taxon>
        <taxon>Caenorhabditis</taxon>
    </lineage>
</organism>
<reference evidence="2" key="1">
    <citation type="submission" date="2020-10" db="EMBL/GenBank/DDBJ databases">
        <authorList>
            <person name="Kikuchi T."/>
        </authorList>
    </citation>
    <scope>NUCLEOTIDE SEQUENCE</scope>
    <source>
        <strain evidence="2">NKZ352</strain>
    </source>
</reference>
<gene>
    <name evidence="2" type="ORF">CAUJ_LOCUS10561</name>
</gene>
<keyword evidence="3" id="KW-1185">Reference proteome</keyword>
<evidence type="ECO:0000313" key="2">
    <source>
        <dbReference type="EMBL" id="CAD6194642.1"/>
    </source>
</evidence>
<protein>
    <submittedName>
        <fullName evidence="2">Uncharacterized protein</fullName>
    </submittedName>
</protein>
<comment type="caution">
    <text evidence="2">The sequence shown here is derived from an EMBL/GenBank/DDBJ whole genome shotgun (WGS) entry which is preliminary data.</text>
</comment>
<keyword evidence="1" id="KW-0812">Transmembrane</keyword>
<proteinExistence type="predicted"/>
<keyword evidence="1" id="KW-0472">Membrane</keyword>
<evidence type="ECO:0000256" key="1">
    <source>
        <dbReference type="SAM" id="Phobius"/>
    </source>
</evidence>
<keyword evidence="1" id="KW-1133">Transmembrane helix</keyword>
<dbReference type="Proteomes" id="UP000835052">
    <property type="component" value="Unassembled WGS sequence"/>
</dbReference>
<sequence length="215" mass="25090">MSRSLILLPAIFTRRSIPLFASSPFKQYRSIQKEIPIQRISIRFYCQNSKDERAKNAKIRRAYVLGGCLFFIWISTHAILLYRRRTEHRALNETLPPISWEEFERNFMQTGEVKTIIFQPHFEIANVYLHSAKEQLMKKTVLNWIHAAPDKFSRPPDVRFFFEGSAKEMETAVSASVQKNGKEVDFEIDQFPSYRELSFIMVSSLFAMAAVSLVK</sequence>
<evidence type="ECO:0000313" key="3">
    <source>
        <dbReference type="Proteomes" id="UP000835052"/>
    </source>
</evidence>
<dbReference type="Gene3D" id="3.40.1690.20">
    <property type="match status" value="1"/>
</dbReference>
<accession>A0A8S1HI55</accession>